<reference evidence="10" key="1">
    <citation type="submission" date="2010-08" db="EMBL/GenBank/DDBJ databases">
        <authorList>
            <consortium name="Caenorhabditis japonica Sequencing Consortium"/>
            <person name="Wilson R.K."/>
        </authorList>
    </citation>
    <scope>NUCLEOTIDE SEQUENCE [LARGE SCALE GENOMIC DNA]</scope>
    <source>
        <strain evidence="10">DF5081</strain>
    </source>
</reference>
<evidence type="ECO:0000313" key="9">
    <source>
        <dbReference type="EnsemblMetazoa" id="CJA07218.1"/>
    </source>
</evidence>
<organism evidence="9 10">
    <name type="scientific">Caenorhabditis japonica</name>
    <dbReference type="NCBI Taxonomy" id="281687"/>
    <lineage>
        <taxon>Eukaryota</taxon>
        <taxon>Metazoa</taxon>
        <taxon>Ecdysozoa</taxon>
        <taxon>Nematoda</taxon>
        <taxon>Chromadorea</taxon>
        <taxon>Rhabditida</taxon>
        <taxon>Rhabditina</taxon>
        <taxon>Rhabditomorpha</taxon>
        <taxon>Rhabditoidea</taxon>
        <taxon>Rhabditidae</taxon>
        <taxon>Peloderinae</taxon>
        <taxon>Caenorhabditis</taxon>
    </lineage>
</organism>
<evidence type="ECO:0000256" key="7">
    <source>
        <dbReference type="ARBA" id="ARBA00023242"/>
    </source>
</evidence>
<dbReference type="AlphaFoldDB" id="A0A8R1DNF6"/>
<keyword evidence="4" id="KW-0540">Nuclease</keyword>
<accession>A0A8R1DNF6</accession>
<dbReference type="PANTHER" id="PTHR22930">
    <property type="match status" value="1"/>
</dbReference>
<proteinExistence type="inferred from homology"/>
<keyword evidence="10" id="KW-1185">Reference proteome</keyword>
<evidence type="ECO:0000256" key="5">
    <source>
        <dbReference type="ARBA" id="ARBA00022723"/>
    </source>
</evidence>
<dbReference type="Pfam" id="PF13359">
    <property type="entry name" value="DDE_Tnp_4"/>
    <property type="match status" value="1"/>
</dbReference>
<feature type="domain" description="DDE Tnp4" evidence="8">
    <location>
        <begin position="168"/>
        <end position="302"/>
    </location>
</feature>
<dbReference type="InterPro" id="IPR027806">
    <property type="entry name" value="HARBI1_dom"/>
</dbReference>
<reference evidence="9" key="2">
    <citation type="submission" date="2022-06" db="UniProtKB">
        <authorList>
            <consortium name="EnsemblMetazoa"/>
        </authorList>
    </citation>
    <scope>IDENTIFICATION</scope>
    <source>
        <strain evidence="9">DF5081</strain>
    </source>
</reference>
<protein>
    <submittedName>
        <fullName evidence="9">DDE Tnp4 domain-containing protein</fullName>
    </submittedName>
</protein>
<evidence type="ECO:0000256" key="1">
    <source>
        <dbReference type="ARBA" id="ARBA00001968"/>
    </source>
</evidence>
<evidence type="ECO:0000313" key="10">
    <source>
        <dbReference type="Proteomes" id="UP000005237"/>
    </source>
</evidence>
<keyword evidence="5" id="KW-0479">Metal-binding</keyword>
<dbReference type="GO" id="GO:0004518">
    <property type="term" value="F:nuclease activity"/>
    <property type="evidence" value="ECO:0007669"/>
    <property type="project" value="UniProtKB-KW"/>
</dbReference>
<dbReference type="InterPro" id="IPR045249">
    <property type="entry name" value="HARBI1-like"/>
</dbReference>
<dbReference type="GO" id="GO:0016787">
    <property type="term" value="F:hydrolase activity"/>
    <property type="evidence" value="ECO:0007669"/>
    <property type="project" value="UniProtKB-KW"/>
</dbReference>
<keyword evidence="6" id="KW-0378">Hydrolase</keyword>
<comment type="subcellular location">
    <subcellularLocation>
        <location evidence="2">Nucleus</location>
    </subcellularLocation>
</comment>
<dbReference type="GO" id="GO:0046872">
    <property type="term" value="F:metal ion binding"/>
    <property type="evidence" value="ECO:0007669"/>
    <property type="project" value="UniProtKB-KW"/>
</dbReference>
<dbReference type="PANTHER" id="PTHR22930:SF269">
    <property type="entry name" value="NUCLEASE HARBI1-LIKE PROTEIN"/>
    <property type="match status" value="1"/>
</dbReference>
<name>A0A8R1DNF6_CAEJA</name>
<keyword evidence="7" id="KW-0539">Nucleus</keyword>
<evidence type="ECO:0000256" key="4">
    <source>
        <dbReference type="ARBA" id="ARBA00022722"/>
    </source>
</evidence>
<evidence type="ECO:0000256" key="3">
    <source>
        <dbReference type="ARBA" id="ARBA00006958"/>
    </source>
</evidence>
<evidence type="ECO:0000259" key="8">
    <source>
        <dbReference type="Pfam" id="PF13359"/>
    </source>
</evidence>
<comment type="cofactor">
    <cofactor evidence="1">
        <name>a divalent metal cation</name>
        <dbReference type="ChEBI" id="CHEBI:60240"/>
    </cofactor>
</comment>
<dbReference type="Proteomes" id="UP000005237">
    <property type="component" value="Unassembled WGS sequence"/>
</dbReference>
<dbReference type="GO" id="GO:0005634">
    <property type="term" value="C:nucleus"/>
    <property type="evidence" value="ECO:0007669"/>
    <property type="project" value="UniProtKB-SubCell"/>
</dbReference>
<comment type="similarity">
    <text evidence="3">Belongs to the HARBI1 family.</text>
</comment>
<evidence type="ECO:0000256" key="2">
    <source>
        <dbReference type="ARBA" id="ARBA00004123"/>
    </source>
</evidence>
<dbReference type="EnsemblMetazoa" id="CJA07218.1">
    <property type="protein sequence ID" value="CJA07218.1"/>
    <property type="gene ID" value="WBGene00126422"/>
</dbReference>
<evidence type="ECO:0000256" key="6">
    <source>
        <dbReference type="ARBA" id="ARBA00022801"/>
    </source>
</evidence>
<sequence>MPSLTELLLTLLSSSSSKKKVLMEKKIRKKNTGQKKWKNSNLVYFKQYCQRITNCDKAVKEHVFVTKKVLLELVSCIRTKNHFGRRQKLSAVEKIIVFLQFVTGGESFERLSRRIGVAKSTISEVVMCVSRDINTNYNTIHFPATTDEWRKVEDSFRRRKLVSALGCLDGKHIRIRAPPSTGSLFYNYKHYFSFVSLALVDGDGRLLWIDIGAPGSTNDATIFGNSSLKEVLDDENKLPLPRYWNNETIMPSFILADGIFPLSKSLMNAFPGRGGLSPEEIHFNKTISHTRVRVEHVFGIISSKCHSSSVQNSQWDNRPFAEGQEEVEEFAYSPYSDAKEQREALKDFFCR</sequence>